<dbReference type="RefSeq" id="WP_243769105.1">
    <property type="nucleotide sequence ID" value="NZ_CP071839.1"/>
</dbReference>
<reference evidence="3 4" key="1">
    <citation type="submission" date="2021-03" db="EMBL/GenBank/DDBJ databases">
        <title>Complete genome sequence of Streptomyces cyanogenus S136, producer of anticancer angucycline landomycin A.</title>
        <authorList>
            <person name="Hrab P."/>
            <person name="Ruckert C."/>
            <person name="Busche T."/>
            <person name="Ostash I."/>
            <person name="Kalinowski J."/>
            <person name="Fedorenko V."/>
            <person name="Yushchuk O."/>
            <person name="Ostash B."/>
        </authorList>
    </citation>
    <scope>NUCLEOTIDE SEQUENCE [LARGE SCALE GENOMIC DNA]</scope>
    <source>
        <strain evidence="3 4">S136</strain>
    </source>
</reference>
<dbReference type="EMBL" id="CP071839">
    <property type="protein sequence ID" value="QTD96910.1"/>
    <property type="molecule type" value="Genomic_DNA"/>
</dbReference>
<dbReference type="Gene3D" id="1.10.287.70">
    <property type="match status" value="1"/>
</dbReference>
<keyword evidence="1" id="KW-0472">Membrane</keyword>
<keyword evidence="1" id="KW-1133">Transmembrane helix</keyword>
<protein>
    <submittedName>
        <fullName evidence="3">Ion channel</fullName>
    </submittedName>
</protein>
<gene>
    <name evidence="3" type="ORF">S1361_06075</name>
</gene>
<organism evidence="3 4">
    <name type="scientific">Streptomyces cyanogenus</name>
    <dbReference type="NCBI Taxonomy" id="80860"/>
    <lineage>
        <taxon>Bacteria</taxon>
        <taxon>Bacillati</taxon>
        <taxon>Actinomycetota</taxon>
        <taxon>Actinomycetes</taxon>
        <taxon>Kitasatosporales</taxon>
        <taxon>Streptomycetaceae</taxon>
        <taxon>Streptomyces</taxon>
    </lineage>
</organism>
<evidence type="ECO:0000313" key="4">
    <source>
        <dbReference type="Proteomes" id="UP000663908"/>
    </source>
</evidence>
<proteinExistence type="predicted"/>
<feature type="transmembrane region" description="Helical" evidence="1">
    <location>
        <begin position="20"/>
        <end position="46"/>
    </location>
</feature>
<name>A0ABX7TJR0_STRCY</name>
<dbReference type="Proteomes" id="UP000663908">
    <property type="component" value="Chromosome"/>
</dbReference>
<keyword evidence="1" id="KW-0812">Transmembrane</keyword>
<accession>A0ABX7TJR0</accession>
<keyword evidence="4" id="KW-1185">Reference proteome</keyword>
<dbReference type="InterPro" id="IPR013099">
    <property type="entry name" value="K_chnl_dom"/>
</dbReference>
<dbReference type="Pfam" id="PF07885">
    <property type="entry name" value="Ion_trans_2"/>
    <property type="match status" value="1"/>
</dbReference>
<feature type="domain" description="Potassium channel" evidence="2">
    <location>
        <begin position="62"/>
        <end position="116"/>
    </location>
</feature>
<dbReference type="SUPFAM" id="SSF81324">
    <property type="entry name" value="Voltage-gated potassium channels"/>
    <property type="match status" value="1"/>
</dbReference>
<evidence type="ECO:0000256" key="1">
    <source>
        <dbReference type="SAM" id="Phobius"/>
    </source>
</evidence>
<evidence type="ECO:0000259" key="2">
    <source>
        <dbReference type="Pfam" id="PF07885"/>
    </source>
</evidence>
<evidence type="ECO:0000313" key="3">
    <source>
        <dbReference type="EMBL" id="QTD96910.1"/>
    </source>
</evidence>
<sequence length="169" mass="18309">MTGMWKPARRPRARRRVVGLVGPLAMVTVVGLWAVILIPRWAVIYWPHMPRAFTLTPGSKAAQQPALLDSVCLSLVTVATLGLGDITPGQGWLRLVAPLEGLVGFALLTATVSRVREIHPALTRRRVLAMHWGCVAVVASDCRQGRRTGQCSGGFPGGMHRFRQPNAGC</sequence>